<dbReference type="Pfam" id="PF26527">
    <property type="entry name" value="DUF8176"/>
    <property type="match status" value="1"/>
</dbReference>
<feature type="transmembrane region" description="Helical" evidence="2">
    <location>
        <begin position="19"/>
        <end position="38"/>
    </location>
</feature>
<evidence type="ECO:0000259" key="3">
    <source>
        <dbReference type="Pfam" id="PF26527"/>
    </source>
</evidence>
<accession>A0A132AKH0</accession>
<dbReference type="VEuPathDB" id="VectorBase:SSCA001920"/>
<dbReference type="InterPro" id="IPR058489">
    <property type="entry name" value="DUF8176"/>
</dbReference>
<dbReference type="EMBL" id="JXLN01016936">
    <property type="protein sequence ID" value="KPM11329.1"/>
    <property type="molecule type" value="Genomic_DNA"/>
</dbReference>
<organism evidence="4 5">
    <name type="scientific">Sarcoptes scabiei</name>
    <name type="common">Itch mite</name>
    <name type="synonym">Acarus scabiei</name>
    <dbReference type="NCBI Taxonomy" id="52283"/>
    <lineage>
        <taxon>Eukaryota</taxon>
        <taxon>Metazoa</taxon>
        <taxon>Ecdysozoa</taxon>
        <taxon>Arthropoda</taxon>
        <taxon>Chelicerata</taxon>
        <taxon>Arachnida</taxon>
        <taxon>Acari</taxon>
        <taxon>Acariformes</taxon>
        <taxon>Sarcoptiformes</taxon>
        <taxon>Astigmata</taxon>
        <taxon>Psoroptidia</taxon>
        <taxon>Sarcoptoidea</taxon>
        <taxon>Sarcoptidae</taxon>
        <taxon>Sarcoptinae</taxon>
        <taxon>Sarcoptes</taxon>
    </lineage>
</organism>
<evidence type="ECO:0000256" key="1">
    <source>
        <dbReference type="SAM" id="MobiDB-lite"/>
    </source>
</evidence>
<keyword evidence="2" id="KW-0472">Membrane</keyword>
<reference evidence="4 5" key="1">
    <citation type="journal article" date="2015" name="Parasit. Vectors">
        <title>Draft genome of the scabies mite.</title>
        <authorList>
            <person name="Rider S.D.Jr."/>
            <person name="Morgan M.S."/>
            <person name="Arlian L.G."/>
        </authorList>
    </citation>
    <scope>NUCLEOTIDE SEQUENCE [LARGE SCALE GENOMIC DNA]</scope>
    <source>
        <strain evidence="4">Arlian Lab</strain>
    </source>
</reference>
<keyword evidence="2" id="KW-0812">Transmembrane</keyword>
<evidence type="ECO:0000256" key="2">
    <source>
        <dbReference type="SAM" id="Phobius"/>
    </source>
</evidence>
<evidence type="ECO:0000313" key="5">
    <source>
        <dbReference type="Proteomes" id="UP000616769"/>
    </source>
</evidence>
<name>A0A132AKH0_SARSC</name>
<evidence type="ECO:0000313" key="4">
    <source>
        <dbReference type="EMBL" id="KPM11329.1"/>
    </source>
</evidence>
<protein>
    <recommendedName>
        <fullName evidence="3">DUF8176 domain-containing protein</fullName>
    </recommendedName>
</protein>
<feature type="domain" description="DUF8176" evidence="3">
    <location>
        <begin position="104"/>
        <end position="200"/>
    </location>
</feature>
<feature type="region of interest" description="Disordered" evidence="1">
    <location>
        <begin position="48"/>
        <end position="89"/>
    </location>
</feature>
<gene>
    <name evidence="4" type="ORF">QR98_0099000</name>
</gene>
<keyword evidence="2" id="KW-1133">Transmembrane helix</keyword>
<comment type="caution">
    <text evidence="4">The sequence shown here is derived from an EMBL/GenBank/DDBJ whole genome shotgun (WGS) entry which is preliminary data.</text>
</comment>
<proteinExistence type="predicted"/>
<dbReference type="AlphaFoldDB" id="A0A132AKH0"/>
<feature type="non-terminal residue" evidence="4">
    <location>
        <position position="1"/>
    </location>
</feature>
<dbReference type="Proteomes" id="UP000616769">
    <property type="component" value="Unassembled WGS sequence"/>
</dbReference>
<feature type="compositionally biased region" description="Low complexity" evidence="1">
    <location>
        <begin position="59"/>
        <end position="75"/>
    </location>
</feature>
<sequence length="206" mass="21832">DTPVTDGGAGRRSGHVRRWGVVAAGVGVVLVAGAFVAGRSFMSGDQTPVNAAPPAEALSTSAEPPAAPVTTSAPVKNKGLPAASTPVFSGRCEARGGEEMIGPSQKSGRSAFAAFQAEYYARNAEGVRSLISEQNPGWRDQEWPKFLSQVPAEAVWCVRMGPDDGMGRFSAEVTQQVGEAEETFRYTVTTVMGDEHRWFVKQMDAV</sequence>